<reference evidence="2" key="1">
    <citation type="submission" date="2022-08" db="EMBL/GenBank/DDBJ databases">
        <authorList>
            <person name="Gutierrez-Valencia J."/>
        </authorList>
    </citation>
    <scope>NUCLEOTIDE SEQUENCE</scope>
</reference>
<dbReference type="GO" id="GO:0061608">
    <property type="term" value="F:nuclear import signal receptor activity"/>
    <property type="evidence" value="ECO:0007669"/>
    <property type="project" value="TreeGrafter"/>
</dbReference>
<dbReference type="PANTHER" id="PTHR37723">
    <property type="entry name" value="PROTEIN FAR-RED ELONGATED HYPOCOTYL 1"/>
    <property type="match status" value="1"/>
</dbReference>
<dbReference type="GO" id="GO:0005737">
    <property type="term" value="C:cytoplasm"/>
    <property type="evidence" value="ECO:0007669"/>
    <property type="project" value="TreeGrafter"/>
</dbReference>
<dbReference type="EMBL" id="CAMGYJ010000007">
    <property type="protein sequence ID" value="CAI0449557.1"/>
    <property type="molecule type" value="Genomic_DNA"/>
</dbReference>
<dbReference type="InterPro" id="IPR037766">
    <property type="entry name" value="FHY1"/>
</dbReference>
<dbReference type="GO" id="GO:0051457">
    <property type="term" value="P:maintenance of protein location in nucleus"/>
    <property type="evidence" value="ECO:0007669"/>
    <property type="project" value="TreeGrafter"/>
</dbReference>
<feature type="compositionally biased region" description="Polar residues" evidence="1">
    <location>
        <begin position="123"/>
        <end position="140"/>
    </location>
</feature>
<sequence length="232" mass="25933">MSSFLVPMMQDAEDNDNPSYLNRKRKLNAVQLGLPLPKHNCWVHPGDEKNQVGHTINHVLKDNAEQQGNSIDNMMSDYESANDSNSFVVDSHPCTMSSSEAKPQSEITNTWPSSSLASTSSLNCFSESSTQDPQCSSDPSNGKELPHLYYDSLEAYDHKDGMLEYAQQYYKGGNIPLEDDEVDDVLGLNGANSHVYVLSSGRWSVDQDPQPQARKPTIDQEFEQYFSSLMLQ</sequence>
<feature type="compositionally biased region" description="Polar residues" evidence="1">
    <location>
        <begin position="82"/>
        <end position="112"/>
    </location>
</feature>
<comment type="caution">
    <text evidence="2">The sequence shown here is derived from an EMBL/GenBank/DDBJ whole genome shotgun (WGS) entry which is preliminary data.</text>
</comment>
<evidence type="ECO:0008006" key="4">
    <source>
        <dbReference type="Google" id="ProtNLM"/>
    </source>
</evidence>
<accession>A0AAV0MTC2</accession>
<dbReference type="Proteomes" id="UP001154282">
    <property type="component" value="Unassembled WGS sequence"/>
</dbReference>
<dbReference type="PANTHER" id="PTHR37723:SF1">
    <property type="entry name" value="PROTEIN FAR-RED-ELONGATED HYPOCOTYL 1-LIKE"/>
    <property type="match status" value="1"/>
</dbReference>
<dbReference type="AlphaFoldDB" id="A0AAV0MTC2"/>
<dbReference type="GO" id="GO:0016607">
    <property type="term" value="C:nuclear speck"/>
    <property type="evidence" value="ECO:0007669"/>
    <property type="project" value="TreeGrafter"/>
</dbReference>
<feature type="region of interest" description="Disordered" evidence="1">
    <location>
        <begin position="82"/>
        <end position="143"/>
    </location>
</feature>
<gene>
    <name evidence="2" type="ORF">LITE_LOCUS30228</name>
</gene>
<proteinExistence type="predicted"/>
<dbReference type="GO" id="GO:0009639">
    <property type="term" value="P:response to red or far red light"/>
    <property type="evidence" value="ECO:0007669"/>
    <property type="project" value="InterPro"/>
</dbReference>
<keyword evidence="3" id="KW-1185">Reference proteome</keyword>
<organism evidence="2 3">
    <name type="scientific">Linum tenue</name>
    <dbReference type="NCBI Taxonomy" id="586396"/>
    <lineage>
        <taxon>Eukaryota</taxon>
        <taxon>Viridiplantae</taxon>
        <taxon>Streptophyta</taxon>
        <taxon>Embryophyta</taxon>
        <taxon>Tracheophyta</taxon>
        <taxon>Spermatophyta</taxon>
        <taxon>Magnoliopsida</taxon>
        <taxon>eudicotyledons</taxon>
        <taxon>Gunneridae</taxon>
        <taxon>Pentapetalae</taxon>
        <taxon>rosids</taxon>
        <taxon>fabids</taxon>
        <taxon>Malpighiales</taxon>
        <taxon>Linaceae</taxon>
        <taxon>Linum</taxon>
    </lineage>
</organism>
<evidence type="ECO:0000313" key="3">
    <source>
        <dbReference type="Proteomes" id="UP001154282"/>
    </source>
</evidence>
<name>A0AAV0MTC2_9ROSI</name>
<feature type="compositionally biased region" description="Low complexity" evidence="1">
    <location>
        <begin position="113"/>
        <end position="122"/>
    </location>
</feature>
<evidence type="ECO:0000313" key="2">
    <source>
        <dbReference type="EMBL" id="CAI0449557.1"/>
    </source>
</evidence>
<evidence type="ECO:0000256" key="1">
    <source>
        <dbReference type="SAM" id="MobiDB-lite"/>
    </source>
</evidence>
<protein>
    <recommendedName>
        <fullName evidence="4">Far-red elongated hypocotyl 1</fullName>
    </recommendedName>
</protein>